<dbReference type="OrthoDB" id="5976667at2759"/>
<comment type="subcellular location">
    <subcellularLocation>
        <location evidence="1">Membrane</location>
        <topology evidence="1">Multi-pass membrane protein</topology>
    </subcellularLocation>
</comment>
<evidence type="ECO:0000256" key="2">
    <source>
        <dbReference type="ARBA" id="ARBA00022692"/>
    </source>
</evidence>
<keyword evidence="4 5" id="KW-0472">Membrane</keyword>
<dbReference type="EMBL" id="QUSF01000071">
    <property type="protein sequence ID" value="RLV96429.1"/>
    <property type="molecule type" value="Genomic_DNA"/>
</dbReference>
<dbReference type="PANTHER" id="PTHR22776">
    <property type="entry name" value="MARVEL-CONTAINING POTENTIAL LIPID RAFT-ASSOCIATED PROTEIN"/>
    <property type="match status" value="1"/>
</dbReference>
<dbReference type="InterPro" id="IPR050578">
    <property type="entry name" value="MARVEL-CKLF_proteins"/>
</dbReference>
<organism evidence="8 9">
    <name type="scientific">Chloebia gouldiae</name>
    <name type="common">Gouldian finch</name>
    <name type="synonym">Erythrura gouldiae</name>
    <dbReference type="NCBI Taxonomy" id="44316"/>
    <lineage>
        <taxon>Eukaryota</taxon>
        <taxon>Metazoa</taxon>
        <taxon>Chordata</taxon>
        <taxon>Craniata</taxon>
        <taxon>Vertebrata</taxon>
        <taxon>Euteleostomi</taxon>
        <taxon>Archelosauria</taxon>
        <taxon>Archosauria</taxon>
        <taxon>Dinosauria</taxon>
        <taxon>Saurischia</taxon>
        <taxon>Theropoda</taxon>
        <taxon>Coelurosauria</taxon>
        <taxon>Aves</taxon>
        <taxon>Neognathae</taxon>
        <taxon>Neoaves</taxon>
        <taxon>Telluraves</taxon>
        <taxon>Australaves</taxon>
        <taxon>Passeriformes</taxon>
        <taxon>Passeroidea</taxon>
        <taxon>Passeridae</taxon>
        <taxon>Chloebia</taxon>
    </lineage>
</organism>
<evidence type="ECO:0000256" key="5">
    <source>
        <dbReference type="PROSITE-ProRule" id="PRU00581"/>
    </source>
</evidence>
<feature type="transmembrane region" description="Helical" evidence="6">
    <location>
        <begin position="153"/>
        <end position="175"/>
    </location>
</feature>
<evidence type="ECO:0000313" key="8">
    <source>
        <dbReference type="EMBL" id="RLV96429.1"/>
    </source>
</evidence>
<reference evidence="8 9" key="1">
    <citation type="journal article" date="2018" name="Proc. R. Soc. B">
        <title>A non-coding region near Follistatin controls head colour polymorphism in the Gouldian finch.</title>
        <authorList>
            <person name="Toomey M.B."/>
            <person name="Marques C.I."/>
            <person name="Andrade P."/>
            <person name="Araujo P.M."/>
            <person name="Sabatino S."/>
            <person name="Gazda M.A."/>
            <person name="Afonso S."/>
            <person name="Lopes R.J."/>
            <person name="Corbo J.C."/>
            <person name="Carneiro M."/>
        </authorList>
    </citation>
    <scope>NUCLEOTIDE SEQUENCE [LARGE SCALE GENOMIC DNA]</scope>
    <source>
        <strain evidence="8">Red01</strain>
        <tissue evidence="8">Muscle</tissue>
    </source>
</reference>
<evidence type="ECO:0000256" key="4">
    <source>
        <dbReference type="ARBA" id="ARBA00023136"/>
    </source>
</evidence>
<dbReference type="InterPro" id="IPR008253">
    <property type="entry name" value="Marvel"/>
</dbReference>
<accession>A0A3L8S3B0</accession>
<keyword evidence="2 5" id="KW-0812">Transmembrane</keyword>
<dbReference type="Proteomes" id="UP000276834">
    <property type="component" value="Unassembled WGS sequence"/>
</dbReference>
<sequence length="191" mass="20452">MPRLEVDRAFPRSARGALKIARTLVALAALLCFVASGAHNAYTALAGMETVITVLFLLVYLLRLDARMRCLFWPLAVSTRGLRVRGAQAVSTDGSTGWEQQQACDQQGSPVPGDVASGSVVVSVQDIFNSVIAALFLLVVYLFAITIKTNKGTLAGGVLGLMLFVLCIVDVVLLWKKISLDKARGRSTTAK</sequence>
<keyword evidence="3 6" id="KW-1133">Transmembrane helix</keyword>
<dbReference type="GO" id="GO:0016020">
    <property type="term" value="C:membrane"/>
    <property type="evidence" value="ECO:0007669"/>
    <property type="project" value="UniProtKB-SubCell"/>
</dbReference>
<dbReference type="PANTHER" id="PTHR22776:SF45">
    <property type="entry name" value="CHEMOKINE-LIKE FACTOR"/>
    <property type="match status" value="1"/>
</dbReference>
<evidence type="ECO:0000313" key="9">
    <source>
        <dbReference type="Proteomes" id="UP000276834"/>
    </source>
</evidence>
<comment type="caution">
    <text evidence="8">The sequence shown here is derived from an EMBL/GenBank/DDBJ whole genome shotgun (WGS) entry which is preliminary data.</text>
</comment>
<name>A0A3L8S3B0_CHLGU</name>
<evidence type="ECO:0000256" key="6">
    <source>
        <dbReference type="SAM" id="Phobius"/>
    </source>
</evidence>
<evidence type="ECO:0000256" key="1">
    <source>
        <dbReference type="ARBA" id="ARBA00004141"/>
    </source>
</evidence>
<feature type="transmembrane region" description="Helical" evidence="6">
    <location>
        <begin position="20"/>
        <end position="38"/>
    </location>
</feature>
<dbReference type="AlphaFoldDB" id="A0A3L8S3B0"/>
<feature type="transmembrane region" description="Helical" evidence="6">
    <location>
        <begin position="44"/>
        <end position="62"/>
    </location>
</feature>
<protein>
    <recommendedName>
        <fullName evidence="7">MARVEL domain-containing protein</fullName>
    </recommendedName>
</protein>
<gene>
    <name evidence="8" type="ORF">DV515_00012625</name>
</gene>
<proteinExistence type="predicted"/>
<feature type="domain" description="MARVEL" evidence="7">
    <location>
        <begin position="10"/>
        <end position="179"/>
    </location>
</feature>
<keyword evidence="9" id="KW-1185">Reference proteome</keyword>
<dbReference type="PROSITE" id="PS51225">
    <property type="entry name" value="MARVEL"/>
    <property type="match status" value="1"/>
</dbReference>
<evidence type="ECO:0000259" key="7">
    <source>
        <dbReference type="PROSITE" id="PS51225"/>
    </source>
</evidence>
<evidence type="ECO:0000256" key="3">
    <source>
        <dbReference type="ARBA" id="ARBA00022989"/>
    </source>
</evidence>
<feature type="transmembrane region" description="Helical" evidence="6">
    <location>
        <begin position="127"/>
        <end position="147"/>
    </location>
</feature>